<dbReference type="Proteomes" id="UP001418796">
    <property type="component" value="Unassembled WGS sequence"/>
</dbReference>
<dbReference type="Gene3D" id="2.70.98.10">
    <property type="match status" value="1"/>
</dbReference>
<name>A0ABU9VI02_9BACI</name>
<dbReference type="RefSeq" id="WP_343130429.1">
    <property type="nucleotide sequence ID" value="NZ_JBCITK010000001.1"/>
</dbReference>
<protein>
    <submittedName>
        <fullName evidence="1">Aldose 1-epimerase</fullName>
    </submittedName>
</protein>
<dbReference type="InterPro" id="IPR011013">
    <property type="entry name" value="Gal_mutarotase_sf_dom"/>
</dbReference>
<dbReference type="InterPro" id="IPR014718">
    <property type="entry name" value="GH-type_carb-bd"/>
</dbReference>
<dbReference type="SUPFAM" id="SSF74650">
    <property type="entry name" value="Galactose mutarotase-like"/>
    <property type="match status" value="1"/>
</dbReference>
<dbReference type="InterPro" id="IPR008183">
    <property type="entry name" value="Aldose_1/G6P_1-epimerase"/>
</dbReference>
<accession>A0ABU9VI02</accession>
<sequence>MTASIKETTYLGIPSIKLETSQMELTVVPDWGSNAISMKWKKENGSVELLRGPSSIQDYEQAPVQFGVPILFPPNRISDGEFTFNGQTYSFDLSEPDKNNHIHGFVYQKPWKVTHTEVEGDRAKLVTSIESKDHPDILAQFPHSFRIEMVFLLEGASLKKHAVITNLSDQTFPWGIGYHTTFLFPEETSRFSLAAEKQWELDERLLPTEKLIQTRHTAIKEGMSLQQVELDDAFLAEEKELETNQAVMTLEDERLQIRYKADESFKHWVVYNADGASGYICPEPYTWITNAPKLSLDKELTGVQTLDSSQTIVVKTEIDVTSL</sequence>
<dbReference type="CDD" id="cd01081">
    <property type="entry name" value="Aldose_epim"/>
    <property type="match status" value="1"/>
</dbReference>
<dbReference type="PANTHER" id="PTHR10091:SF0">
    <property type="entry name" value="GALACTOSE MUTAROTASE"/>
    <property type="match status" value="1"/>
</dbReference>
<keyword evidence="2" id="KW-1185">Reference proteome</keyword>
<dbReference type="PANTHER" id="PTHR10091">
    <property type="entry name" value="ALDOSE-1-EPIMERASE"/>
    <property type="match status" value="1"/>
</dbReference>
<organism evidence="1 2">
    <name type="scientific">Alkalicoccobacillus gibsonii</name>
    <dbReference type="NCBI Taxonomy" id="79881"/>
    <lineage>
        <taxon>Bacteria</taxon>
        <taxon>Bacillati</taxon>
        <taxon>Bacillota</taxon>
        <taxon>Bacilli</taxon>
        <taxon>Bacillales</taxon>
        <taxon>Bacillaceae</taxon>
        <taxon>Alkalicoccobacillus</taxon>
    </lineage>
</organism>
<gene>
    <name evidence="1" type="ORF">MKY91_10215</name>
</gene>
<reference evidence="1 2" key="1">
    <citation type="submission" date="2024-03" db="EMBL/GenBank/DDBJ databases">
        <title>Bacilli Hybrid Assemblies.</title>
        <authorList>
            <person name="Kovac J."/>
        </authorList>
    </citation>
    <scope>NUCLEOTIDE SEQUENCE [LARGE SCALE GENOMIC DNA]</scope>
    <source>
        <strain evidence="1 2">FSL R7-0666</strain>
    </source>
</reference>
<dbReference type="Pfam" id="PF01263">
    <property type="entry name" value="Aldose_epim"/>
    <property type="match status" value="1"/>
</dbReference>
<evidence type="ECO:0000313" key="1">
    <source>
        <dbReference type="EMBL" id="MEN0643520.1"/>
    </source>
</evidence>
<comment type="caution">
    <text evidence="1">The sequence shown here is derived from an EMBL/GenBank/DDBJ whole genome shotgun (WGS) entry which is preliminary data.</text>
</comment>
<proteinExistence type="predicted"/>
<dbReference type="EMBL" id="JBCITK010000001">
    <property type="protein sequence ID" value="MEN0643520.1"/>
    <property type="molecule type" value="Genomic_DNA"/>
</dbReference>
<evidence type="ECO:0000313" key="2">
    <source>
        <dbReference type="Proteomes" id="UP001418796"/>
    </source>
</evidence>